<dbReference type="EMBL" id="AFGY01000046">
    <property type="protein sequence ID" value="EGK34885.1"/>
    <property type="molecule type" value="Genomic_DNA"/>
</dbReference>
<dbReference type="AlphaFoldDB" id="F5NZ46"/>
<name>F5NZ46_SHIFL</name>
<proteinExistence type="predicted"/>
<reference evidence="1 2" key="1">
    <citation type="submission" date="2011-04" db="EMBL/GenBank/DDBJ databases">
        <authorList>
            <person name="Rasko D."/>
            <person name="Redman J."/>
            <person name="Daugherty S.C."/>
            <person name="Tallon L."/>
            <person name="Sadzewicz L."/>
            <person name="Jones K."/>
            <person name="Santana-Cruz I."/>
            <person name="Liu X."/>
        </authorList>
    </citation>
    <scope>NUCLEOTIDE SEQUENCE [LARGE SCALE GENOMIC DNA]</scope>
    <source>
        <strain evidence="1 2">K-227</strain>
    </source>
</reference>
<dbReference type="PATRIC" id="fig|766147.3.peg.3393"/>
<accession>F5NZ46</accession>
<gene>
    <name evidence="1" type="ORF">SFK227_3446</name>
</gene>
<evidence type="ECO:0000313" key="1">
    <source>
        <dbReference type="EMBL" id="EGK34885.1"/>
    </source>
</evidence>
<organism evidence="1 2">
    <name type="scientific">Shigella flexneri K-227</name>
    <dbReference type="NCBI Taxonomy" id="766147"/>
    <lineage>
        <taxon>Bacteria</taxon>
        <taxon>Pseudomonadati</taxon>
        <taxon>Pseudomonadota</taxon>
        <taxon>Gammaproteobacteria</taxon>
        <taxon>Enterobacterales</taxon>
        <taxon>Enterobacteriaceae</taxon>
        <taxon>Shigella</taxon>
    </lineage>
</organism>
<protein>
    <submittedName>
        <fullName evidence="1">Positive regulator of the fuc operon domain protein</fullName>
    </submittedName>
</protein>
<evidence type="ECO:0000313" key="2">
    <source>
        <dbReference type="Proteomes" id="UP000004520"/>
    </source>
</evidence>
<comment type="caution">
    <text evidence="1">The sequence shown here is derived from an EMBL/GenBank/DDBJ whole genome shotgun (WGS) entry which is preliminary data.</text>
</comment>
<dbReference type="Proteomes" id="UP000004520">
    <property type="component" value="Unassembled WGS sequence"/>
</dbReference>
<sequence>MLLKRAAQSLLLIDKSKFNRSGEARIGHLDEVTHIISDERQVATSLVTA</sequence>